<evidence type="ECO:0000256" key="12">
    <source>
        <dbReference type="ARBA" id="ARBA00022726"/>
    </source>
</evidence>
<comment type="subunit">
    <text evidence="6">Homodimer.</text>
</comment>
<dbReference type="GO" id="GO:0005737">
    <property type="term" value="C:cytoplasm"/>
    <property type="evidence" value="ECO:0007669"/>
    <property type="project" value="UniProtKB-SubCell"/>
</dbReference>
<dbReference type="InterPro" id="IPR050054">
    <property type="entry name" value="UPRTase/APRTase"/>
</dbReference>
<dbReference type="CTD" id="353"/>
<comment type="subcellular location">
    <subcellularLocation>
        <location evidence="3">Cytoplasm</location>
    </subcellularLocation>
</comment>
<dbReference type="GO" id="GO:0002055">
    <property type="term" value="F:adenine binding"/>
    <property type="evidence" value="ECO:0007669"/>
    <property type="project" value="TreeGrafter"/>
</dbReference>
<evidence type="ECO:0000256" key="7">
    <source>
        <dbReference type="ARBA" id="ARBA00011893"/>
    </source>
</evidence>
<comment type="function">
    <text evidence="2">Catalyzes a salvage reaction resulting in the formation of AMP, that is energically less costly than de novo synthesis.</text>
</comment>
<sequence>MEKAYKLKLVKEAIKSYPDFPKTGVLFRDVFEIFQNAQALQALKDLLVEHVALLDIDIIVGLDSKGFLLGPIISLGLAKPFIPIRKKGKLPGKVFRQNYTLEYGEDTFEIQTDAVQGKKKALIVDDLIATGGTMSAAEKLLKELGVVTVECLVIIELTSFKGRSKLEAPLHSLLQFN</sequence>
<dbReference type="GO" id="GO:0016208">
    <property type="term" value="F:AMP binding"/>
    <property type="evidence" value="ECO:0007669"/>
    <property type="project" value="TreeGrafter"/>
</dbReference>
<keyword evidence="10 15" id="KW-0328">Glycosyltransferase</keyword>
<dbReference type="Pfam" id="PF00156">
    <property type="entry name" value="Pribosyltran"/>
    <property type="match status" value="1"/>
</dbReference>
<dbReference type="GO" id="GO:0006168">
    <property type="term" value="P:adenine salvage"/>
    <property type="evidence" value="ECO:0007669"/>
    <property type="project" value="InterPro"/>
</dbReference>
<dbReference type="InterPro" id="IPR005764">
    <property type="entry name" value="Ade_phspho_trans"/>
</dbReference>
<dbReference type="PANTHER" id="PTHR32315:SF3">
    <property type="entry name" value="ADENINE PHOSPHORIBOSYLTRANSFERASE"/>
    <property type="match status" value="1"/>
</dbReference>
<keyword evidence="11" id="KW-0808">Transferase</keyword>
<comment type="catalytic activity">
    <reaction evidence="1">
        <text>AMP + diphosphate = 5-phospho-alpha-D-ribose 1-diphosphate + adenine</text>
        <dbReference type="Rhea" id="RHEA:16609"/>
        <dbReference type="ChEBI" id="CHEBI:16708"/>
        <dbReference type="ChEBI" id="CHEBI:33019"/>
        <dbReference type="ChEBI" id="CHEBI:58017"/>
        <dbReference type="ChEBI" id="CHEBI:456215"/>
        <dbReference type="EC" id="2.4.2.7"/>
    </reaction>
</comment>
<dbReference type="NCBIfam" id="NF002636">
    <property type="entry name" value="PRK02304.1-5"/>
    <property type="match status" value="1"/>
</dbReference>
<dbReference type="NCBIfam" id="TIGR01090">
    <property type="entry name" value="apt"/>
    <property type="match status" value="1"/>
</dbReference>
<evidence type="ECO:0000313" key="15">
    <source>
        <dbReference type="RefSeq" id="XP_011503381.1"/>
    </source>
</evidence>
<evidence type="ECO:0000256" key="4">
    <source>
        <dbReference type="ARBA" id="ARBA00004659"/>
    </source>
</evidence>
<dbReference type="CDD" id="cd06223">
    <property type="entry name" value="PRTases_typeI"/>
    <property type="match status" value="1"/>
</dbReference>
<evidence type="ECO:0000256" key="11">
    <source>
        <dbReference type="ARBA" id="ARBA00022679"/>
    </source>
</evidence>
<evidence type="ECO:0000256" key="3">
    <source>
        <dbReference type="ARBA" id="ARBA00004496"/>
    </source>
</evidence>
<dbReference type="Gene3D" id="3.40.50.2020">
    <property type="match status" value="1"/>
</dbReference>
<dbReference type="NCBIfam" id="NF002634">
    <property type="entry name" value="PRK02304.1-3"/>
    <property type="match status" value="1"/>
</dbReference>
<dbReference type="HAMAP" id="MF_00004">
    <property type="entry name" value="Aden_phosphoribosyltr"/>
    <property type="match status" value="1"/>
</dbReference>
<gene>
    <name evidence="15" type="primary">LOC105366582</name>
</gene>
<accession>A0AAJ6YSG1</accession>
<evidence type="ECO:0000256" key="6">
    <source>
        <dbReference type="ARBA" id="ARBA00011738"/>
    </source>
</evidence>
<evidence type="ECO:0000256" key="9">
    <source>
        <dbReference type="ARBA" id="ARBA00022490"/>
    </source>
</evidence>
<feature type="domain" description="Phosphoribosyltransferase" evidence="13">
    <location>
        <begin position="32"/>
        <end position="156"/>
    </location>
</feature>
<dbReference type="RefSeq" id="XP_011503381.1">
    <property type="nucleotide sequence ID" value="XM_011505079.1"/>
</dbReference>
<organism evidence="14 15">
    <name type="scientific">Ceratosolen solmsi marchali</name>
    <dbReference type="NCBI Taxonomy" id="326594"/>
    <lineage>
        <taxon>Eukaryota</taxon>
        <taxon>Metazoa</taxon>
        <taxon>Ecdysozoa</taxon>
        <taxon>Arthropoda</taxon>
        <taxon>Hexapoda</taxon>
        <taxon>Insecta</taxon>
        <taxon>Pterygota</taxon>
        <taxon>Neoptera</taxon>
        <taxon>Endopterygota</taxon>
        <taxon>Hymenoptera</taxon>
        <taxon>Apocrita</taxon>
        <taxon>Proctotrupomorpha</taxon>
        <taxon>Chalcidoidea</taxon>
        <taxon>Agaonidae</taxon>
        <taxon>Agaoninae</taxon>
        <taxon>Ceratosolen</taxon>
    </lineage>
</organism>
<dbReference type="AlphaFoldDB" id="A0AAJ6YSG1"/>
<comment type="pathway">
    <text evidence="4">Purine metabolism; AMP biosynthesis via salvage pathway; AMP from adenine: step 1/1.</text>
</comment>
<evidence type="ECO:0000256" key="2">
    <source>
        <dbReference type="ARBA" id="ARBA00003968"/>
    </source>
</evidence>
<evidence type="ECO:0000256" key="5">
    <source>
        <dbReference type="ARBA" id="ARBA00008391"/>
    </source>
</evidence>
<evidence type="ECO:0000313" key="14">
    <source>
        <dbReference type="Proteomes" id="UP000695007"/>
    </source>
</evidence>
<proteinExistence type="inferred from homology"/>
<dbReference type="Proteomes" id="UP000695007">
    <property type="component" value="Unplaced"/>
</dbReference>
<dbReference type="FunFam" id="3.40.50.2020:FF:000021">
    <property type="entry name" value="Adenine phosphoribosyltransferase"/>
    <property type="match status" value="1"/>
</dbReference>
<dbReference type="InterPro" id="IPR000836">
    <property type="entry name" value="PRTase_dom"/>
</dbReference>
<dbReference type="PANTHER" id="PTHR32315">
    <property type="entry name" value="ADENINE PHOSPHORIBOSYLTRANSFERASE"/>
    <property type="match status" value="1"/>
</dbReference>
<name>A0AAJ6YSG1_9HYME</name>
<dbReference type="GO" id="GO:0044209">
    <property type="term" value="P:AMP salvage"/>
    <property type="evidence" value="ECO:0007669"/>
    <property type="project" value="TreeGrafter"/>
</dbReference>
<evidence type="ECO:0000256" key="10">
    <source>
        <dbReference type="ARBA" id="ARBA00022676"/>
    </source>
</evidence>
<evidence type="ECO:0000256" key="1">
    <source>
        <dbReference type="ARBA" id="ARBA00000868"/>
    </source>
</evidence>
<keyword evidence="14" id="KW-1185">Reference proteome</keyword>
<evidence type="ECO:0000256" key="8">
    <source>
        <dbReference type="ARBA" id="ARBA00017366"/>
    </source>
</evidence>
<comment type="similarity">
    <text evidence="5">Belongs to the purine/pyrimidine phosphoribosyltransferase family.</text>
</comment>
<keyword evidence="9" id="KW-0963">Cytoplasm</keyword>
<dbReference type="GeneID" id="105366582"/>
<dbReference type="InterPro" id="IPR029057">
    <property type="entry name" value="PRTase-like"/>
</dbReference>
<protein>
    <recommendedName>
        <fullName evidence="8">Adenine phosphoribosyltransferase</fullName>
        <ecNumber evidence="7">2.4.2.7</ecNumber>
    </recommendedName>
</protein>
<dbReference type="EC" id="2.4.2.7" evidence="7"/>
<dbReference type="KEGG" id="csol:105366582"/>
<keyword evidence="12" id="KW-0660">Purine salvage</keyword>
<reference evidence="15" key="1">
    <citation type="submission" date="2025-08" db="UniProtKB">
        <authorList>
            <consortium name="RefSeq"/>
        </authorList>
    </citation>
    <scope>IDENTIFICATION</scope>
</reference>
<dbReference type="SUPFAM" id="SSF53271">
    <property type="entry name" value="PRTase-like"/>
    <property type="match status" value="1"/>
</dbReference>
<dbReference type="GO" id="GO:0003999">
    <property type="term" value="F:adenine phosphoribosyltransferase activity"/>
    <property type="evidence" value="ECO:0007669"/>
    <property type="project" value="UniProtKB-EC"/>
</dbReference>
<evidence type="ECO:0000259" key="13">
    <source>
        <dbReference type="Pfam" id="PF00156"/>
    </source>
</evidence>
<dbReference type="GO" id="GO:0006166">
    <property type="term" value="P:purine ribonucleoside salvage"/>
    <property type="evidence" value="ECO:0007669"/>
    <property type="project" value="UniProtKB-KW"/>
</dbReference>